<evidence type="ECO:0000313" key="14">
    <source>
        <dbReference type="EMBL" id="MFC4290953.1"/>
    </source>
</evidence>
<dbReference type="PANTHER" id="PTHR32303">
    <property type="entry name" value="QUINOPROTEIN ALCOHOL DEHYDROGENASE (CYTOCHROME C)"/>
    <property type="match status" value="1"/>
</dbReference>
<sequence length="726" mass="77645">MRNIFISSALLAVAALTIGGCSKVESEAAKDPALAAIDSEYLKSGGDGSNWASPGFSTDEQRHSPLDEINAENVGQLGIAWFADLPDARGHESTPVVVDGKMFVTGPWSKVFAFDAKSGKPLWNYDPGVDQARGVKACCDVVNRGVAFWKGQLFLGTIDGRLVSLDAATGKELWSQQTLDKEGNGTITGFPRIVKDKVVIGFGGAEFGVRGYVTAYDAATGKQAWRFYTTPNPNGVADGAASDSIMKTVYATWSKDKKPGDWHESGGGGTVWDAIVYDAELDQLYLGVGNGNPWNHKIRSNGEGDNLFLSSIVALNPDSGEYKWHYQETPGETWDYTATQPIILAKEERGGQQVPVLYHAPKNGFFFTIDRRNGKMLSAEPFIDGITWATGYDKTTGRPIENPEARYEVTGKLYLANPSALGAHNWHPMSYNPATGLVYIPAQYIGGAYMPPVAANEQERKPLGFNIGSATAAADLPDDVATVKAIKAATKGQLVAFNPKTGKPAWKVDQPAPWNGGTMTTAGNLVFQGDAMGRFKAFAADSGKQLLDIDVQSGVLTGASTYMVDGEQYVAFMTSKGGAFPLVSGYAAGASGQIPNIPRLIVLKLGGTAKLPDLPKAEPYVWKPPEQFGTAADIAAGQSNYQRYCLVCHNPGAVGNGVLPDLRKSGTIADADTFRSIIIDGILKERGMVSFKSVLTPAEAEQVRAYIISRGHYAKANDAQLRAAAK</sequence>
<keyword evidence="8" id="KW-0634">PQQ</keyword>
<dbReference type="Gene3D" id="2.140.10.10">
    <property type="entry name" value="Quinoprotein alcohol dehydrogenase-like superfamily"/>
    <property type="match status" value="1"/>
</dbReference>
<evidence type="ECO:0000256" key="4">
    <source>
        <dbReference type="ARBA" id="ARBA00022617"/>
    </source>
</evidence>
<evidence type="ECO:0000256" key="5">
    <source>
        <dbReference type="ARBA" id="ARBA00022723"/>
    </source>
</evidence>
<evidence type="ECO:0000313" key="15">
    <source>
        <dbReference type="Proteomes" id="UP001595887"/>
    </source>
</evidence>
<dbReference type="PROSITE" id="PS51007">
    <property type="entry name" value="CYTC"/>
    <property type="match status" value="1"/>
</dbReference>
<dbReference type="InterPro" id="IPR036909">
    <property type="entry name" value="Cyt_c-like_dom_sf"/>
</dbReference>
<dbReference type="SMART" id="SM00564">
    <property type="entry name" value="PQQ"/>
    <property type="match status" value="6"/>
</dbReference>
<comment type="caution">
    <text evidence="14">The sequence shown here is derived from an EMBL/GenBank/DDBJ whole genome shotgun (WGS) entry which is preliminary data.</text>
</comment>
<dbReference type="CDD" id="cd10279">
    <property type="entry name" value="PQQ_ADH_II"/>
    <property type="match status" value="1"/>
</dbReference>
<keyword evidence="11" id="KW-1015">Disulfide bond</keyword>
<organism evidence="14 15">
    <name type="scientific">Sphingorhabdus arenilitoris</name>
    <dbReference type="NCBI Taxonomy" id="1490041"/>
    <lineage>
        <taxon>Bacteria</taxon>
        <taxon>Pseudomonadati</taxon>
        <taxon>Pseudomonadota</taxon>
        <taxon>Alphaproteobacteria</taxon>
        <taxon>Sphingomonadales</taxon>
        <taxon>Sphingomonadaceae</taxon>
        <taxon>Sphingorhabdus</taxon>
    </lineage>
</organism>
<evidence type="ECO:0000256" key="3">
    <source>
        <dbReference type="ARBA" id="ARBA00008156"/>
    </source>
</evidence>
<dbReference type="Pfam" id="PF01011">
    <property type="entry name" value="PQQ"/>
    <property type="match status" value="2"/>
</dbReference>
<feature type="domain" description="Cytochrome c" evidence="13">
    <location>
        <begin position="632"/>
        <end position="711"/>
    </location>
</feature>
<dbReference type="InterPro" id="IPR017512">
    <property type="entry name" value="PQQ_MeOH/EtOH_DH"/>
</dbReference>
<evidence type="ECO:0000256" key="2">
    <source>
        <dbReference type="ARBA" id="ARBA00001931"/>
    </source>
</evidence>
<evidence type="ECO:0000256" key="9">
    <source>
        <dbReference type="ARBA" id="ARBA00023002"/>
    </source>
</evidence>
<comment type="similarity">
    <text evidence="3">Belongs to the bacterial PQQ dehydrogenase family.</text>
</comment>
<evidence type="ECO:0000256" key="10">
    <source>
        <dbReference type="ARBA" id="ARBA00023004"/>
    </source>
</evidence>
<comment type="cofactor">
    <cofactor evidence="1">
        <name>Ca(2+)</name>
        <dbReference type="ChEBI" id="CHEBI:29108"/>
    </cofactor>
</comment>
<gene>
    <name evidence="14" type="ORF">ACFOWX_00805</name>
</gene>
<dbReference type="InterPro" id="IPR011047">
    <property type="entry name" value="Quinoprotein_ADH-like_sf"/>
</dbReference>
<dbReference type="RefSeq" id="WP_381420548.1">
    <property type="nucleotide sequence ID" value="NZ_JBHSDH010000005.1"/>
</dbReference>
<keyword evidence="7" id="KW-0106">Calcium</keyword>
<evidence type="ECO:0000256" key="12">
    <source>
        <dbReference type="PROSITE-ProRule" id="PRU00433"/>
    </source>
</evidence>
<evidence type="ECO:0000256" key="1">
    <source>
        <dbReference type="ARBA" id="ARBA00001913"/>
    </source>
</evidence>
<dbReference type="EMBL" id="JBHSDH010000005">
    <property type="protein sequence ID" value="MFC4290953.1"/>
    <property type="molecule type" value="Genomic_DNA"/>
</dbReference>
<dbReference type="Proteomes" id="UP001595887">
    <property type="component" value="Unassembled WGS sequence"/>
</dbReference>
<evidence type="ECO:0000259" key="13">
    <source>
        <dbReference type="PROSITE" id="PS51007"/>
    </source>
</evidence>
<evidence type="ECO:0000256" key="11">
    <source>
        <dbReference type="ARBA" id="ARBA00023157"/>
    </source>
</evidence>
<dbReference type="SUPFAM" id="SSF46626">
    <property type="entry name" value="Cytochrome c"/>
    <property type="match status" value="1"/>
</dbReference>
<keyword evidence="6" id="KW-0732">Signal</keyword>
<accession>A0ABV8RC93</accession>
<dbReference type="InterPro" id="IPR009056">
    <property type="entry name" value="Cyt_c-like_dom"/>
</dbReference>
<dbReference type="SUPFAM" id="SSF50998">
    <property type="entry name" value="Quinoprotein alcohol dehydrogenase-like"/>
    <property type="match status" value="1"/>
</dbReference>
<keyword evidence="10 12" id="KW-0408">Iron</keyword>
<dbReference type="InterPro" id="IPR018391">
    <property type="entry name" value="PQQ_b-propeller_rpt"/>
</dbReference>
<name>A0ABV8RC93_9SPHN</name>
<protein>
    <submittedName>
        <fullName evidence="14">PQQ-dependent dehydrogenase, methanol/ethanol family</fullName>
    </submittedName>
</protein>
<keyword evidence="5 12" id="KW-0479">Metal-binding</keyword>
<keyword evidence="15" id="KW-1185">Reference proteome</keyword>
<reference evidence="15" key="1">
    <citation type="journal article" date="2019" name="Int. J. Syst. Evol. Microbiol.">
        <title>The Global Catalogue of Microorganisms (GCM) 10K type strain sequencing project: providing services to taxonomists for standard genome sequencing and annotation.</title>
        <authorList>
            <consortium name="The Broad Institute Genomics Platform"/>
            <consortium name="The Broad Institute Genome Sequencing Center for Infectious Disease"/>
            <person name="Wu L."/>
            <person name="Ma J."/>
        </authorList>
    </citation>
    <scope>NUCLEOTIDE SEQUENCE [LARGE SCALE GENOMIC DNA]</scope>
    <source>
        <strain evidence="15">CECT 8531</strain>
    </source>
</reference>
<dbReference type="PROSITE" id="PS51257">
    <property type="entry name" value="PROKAR_LIPOPROTEIN"/>
    <property type="match status" value="1"/>
</dbReference>
<evidence type="ECO:0000256" key="8">
    <source>
        <dbReference type="ARBA" id="ARBA00022891"/>
    </source>
</evidence>
<evidence type="ECO:0000256" key="7">
    <source>
        <dbReference type="ARBA" id="ARBA00022837"/>
    </source>
</evidence>
<comment type="cofactor">
    <cofactor evidence="2">
        <name>pyrroloquinoline quinone</name>
        <dbReference type="ChEBI" id="CHEBI:58442"/>
    </cofactor>
</comment>
<dbReference type="PANTHER" id="PTHR32303:SF20">
    <property type="entry name" value="QUINOPROTEIN ETHANOL DEHYDROGENASE"/>
    <property type="match status" value="1"/>
</dbReference>
<dbReference type="Pfam" id="PF13442">
    <property type="entry name" value="Cytochrome_CBB3"/>
    <property type="match status" value="1"/>
</dbReference>
<proteinExistence type="inferred from homology"/>
<evidence type="ECO:0000256" key="6">
    <source>
        <dbReference type="ARBA" id="ARBA00022729"/>
    </source>
</evidence>
<keyword evidence="4 12" id="KW-0349">Heme</keyword>
<dbReference type="NCBIfam" id="TIGR03075">
    <property type="entry name" value="PQQ_enz_alc_DH"/>
    <property type="match status" value="1"/>
</dbReference>
<keyword evidence="9" id="KW-0560">Oxidoreductase</keyword>
<dbReference type="Gene3D" id="1.10.760.10">
    <property type="entry name" value="Cytochrome c-like domain"/>
    <property type="match status" value="1"/>
</dbReference>
<dbReference type="InterPro" id="IPR002372">
    <property type="entry name" value="PQQ_rpt_dom"/>
</dbReference>